<proteinExistence type="predicted"/>
<protein>
    <submittedName>
        <fullName evidence="1">Uncharacterized protein</fullName>
    </submittedName>
</protein>
<gene>
    <name evidence="1" type="ORF">IPJ48_17545</name>
</gene>
<evidence type="ECO:0000313" key="1">
    <source>
        <dbReference type="EMBL" id="MBK7424735.1"/>
    </source>
</evidence>
<sequence>MSTGVMAEWVQYDYEATFVAYADLSTSERNPQEGKMATMWVMITTLNHELPQARVIIL</sequence>
<name>A0A9D7F9L7_9RHOO</name>
<dbReference type="Proteomes" id="UP000886602">
    <property type="component" value="Unassembled WGS sequence"/>
</dbReference>
<reference evidence="1" key="1">
    <citation type="submission" date="2020-10" db="EMBL/GenBank/DDBJ databases">
        <title>Connecting structure to function with the recovery of over 1000 high-quality activated sludge metagenome-assembled genomes encoding full-length rRNA genes using long-read sequencing.</title>
        <authorList>
            <person name="Singleton C.M."/>
            <person name="Petriglieri F."/>
            <person name="Kristensen J.M."/>
            <person name="Kirkegaard R.H."/>
            <person name="Michaelsen T.Y."/>
            <person name="Andersen M.H."/>
            <person name="Karst S.M."/>
            <person name="Dueholm M.S."/>
            <person name="Nielsen P.H."/>
            <person name="Albertsen M."/>
        </authorList>
    </citation>
    <scope>NUCLEOTIDE SEQUENCE</scope>
    <source>
        <strain evidence="1">EsbW_18-Q3-R4-48_MAXAC.044</strain>
    </source>
</reference>
<organism evidence="1 2">
    <name type="scientific">Candidatus Propionivibrio dominans</name>
    <dbReference type="NCBI Taxonomy" id="2954373"/>
    <lineage>
        <taxon>Bacteria</taxon>
        <taxon>Pseudomonadati</taxon>
        <taxon>Pseudomonadota</taxon>
        <taxon>Betaproteobacteria</taxon>
        <taxon>Rhodocyclales</taxon>
        <taxon>Rhodocyclaceae</taxon>
        <taxon>Propionivibrio</taxon>
    </lineage>
</organism>
<accession>A0A9D7F9L7</accession>
<evidence type="ECO:0000313" key="2">
    <source>
        <dbReference type="Proteomes" id="UP000886602"/>
    </source>
</evidence>
<dbReference type="AlphaFoldDB" id="A0A9D7F9L7"/>
<dbReference type="EMBL" id="JADJNC010000044">
    <property type="protein sequence ID" value="MBK7424735.1"/>
    <property type="molecule type" value="Genomic_DNA"/>
</dbReference>
<comment type="caution">
    <text evidence="1">The sequence shown here is derived from an EMBL/GenBank/DDBJ whole genome shotgun (WGS) entry which is preliminary data.</text>
</comment>